<evidence type="ECO:0000313" key="3">
    <source>
        <dbReference type="EMBL" id="KAK7888681.1"/>
    </source>
</evidence>
<dbReference type="AlphaFoldDB" id="A0AAW0NBN4"/>
<reference evidence="4" key="1">
    <citation type="submission" date="2024-04" db="EMBL/GenBank/DDBJ databases">
        <title>Salinicola lusitanus LLJ914,a marine bacterium isolated from the Okinawa Trough.</title>
        <authorList>
            <person name="Li J."/>
        </authorList>
    </citation>
    <scope>NUCLEOTIDE SEQUENCE [LARGE SCALE GENOMIC DNA]</scope>
</reference>
<evidence type="ECO:0000259" key="2">
    <source>
        <dbReference type="PROSITE" id="PS50001"/>
    </source>
</evidence>
<feature type="domain" description="SH2" evidence="2">
    <location>
        <begin position="1"/>
        <end position="88"/>
    </location>
</feature>
<dbReference type="EMBL" id="JBBPFD010000018">
    <property type="protein sequence ID" value="KAK7888681.1"/>
    <property type="molecule type" value="Genomic_DNA"/>
</dbReference>
<gene>
    <name evidence="3" type="ORF">WMY93_024241</name>
</gene>
<dbReference type="Pfam" id="PF00017">
    <property type="entry name" value="SH2"/>
    <property type="match status" value="1"/>
</dbReference>
<evidence type="ECO:0000256" key="1">
    <source>
        <dbReference type="PROSITE-ProRule" id="PRU00191"/>
    </source>
</evidence>
<keyword evidence="4" id="KW-1185">Reference proteome</keyword>
<sequence>MTRTLTRWQTTLTQRKAAGTQSHKGSFACSVVADGDVKHCVIYQTSSGFGFAEPFNMYPSLRELVLHYRHTSLIQHNQQLNVTLAWPALSPQPS</sequence>
<dbReference type="PRINTS" id="PR00678">
    <property type="entry name" value="PI3KINASEP85"/>
</dbReference>
<evidence type="ECO:0000313" key="4">
    <source>
        <dbReference type="Proteomes" id="UP001460270"/>
    </source>
</evidence>
<dbReference type="SUPFAM" id="SSF55550">
    <property type="entry name" value="SH2 domain"/>
    <property type="match status" value="1"/>
</dbReference>
<dbReference type="Proteomes" id="UP001460270">
    <property type="component" value="Unassembled WGS sequence"/>
</dbReference>
<organism evidence="3 4">
    <name type="scientific">Mugilogobius chulae</name>
    <name type="common">yellowstripe goby</name>
    <dbReference type="NCBI Taxonomy" id="88201"/>
    <lineage>
        <taxon>Eukaryota</taxon>
        <taxon>Metazoa</taxon>
        <taxon>Chordata</taxon>
        <taxon>Craniata</taxon>
        <taxon>Vertebrata</taxon>
        <taxon>Euteleostomi</taxon>
        <taxon>Actinopterygii</taxon>
        <taxon>Neopterygii</taxon>
        <taxon>Teleostei</taxon>
        <taxon>Neoteleostei</taxon>
        <taxon>Acanthomorphata</taxon>
        <taxon>Gobiaria</taxon>
        <taxon>Gobiiformes</taxon>
        <taxon>Gobioidei</taxon>
        <taxon>Gobiidae</taxon>
        <taxon>Gobionellinae</taxon>
        <taxon>Mugilogobius</taxon>
    </lineage>
</organism>
<dbReference type="Gene3D" id="3.30.505.10">
    <property type="entry name" value="SH2 domain"/>
    <property type="match status" value="1"/>
</dbReference>
<dbReference type="InterPro" id="IPR000980">
    <property type="entry name" value="SH2"/>
</dbReference>
<keyword evidence="1" id="KW-0727">SH2 domain</keyword>
<dbReference type="InterPro" id="IPR036860">
    <property type="entry name" value="SH2_dom_sf"/>
</dbReference>
<proteinExistence type="predicted"/>
<name>A0AAW0NBN4_9GOBI</name>
<dbReference type="PROSITE" id="PS50001">
    <property type="entry name" value="SH2"/>
    <property type="match status" value="1"/>
</dbReference>
<protein>
    <recommendedName>
        <fullName evidence="2">SH2 domain-containing protein</fullName>
    </recommendedName>
</protein>
<comment type="caution">
    <text evidence="3">The sequence shown here is derived from an EMBL/GenBank/DDBJ whole genome shotgun (WGS) entry which is preliminary data.</text>
</comment>
<accession>A0AAW0NBN4</accession>